<sequence length="191" mass="20835">MQNFDAKSRLAELLYNKSYQEGNFTLTSGKKSDYYFDCKQTALHPEGAFLLGRIFLDMLYAYEKYPEGVGGMTLGADPLVSAVTVMSYLDNRPLPGFIVRKKAKGHGTGQFLEGMANFSPGQRVCMLEDVITTGGTLLSACERVRDAGLAIGPILCVLDREEGGAENIVRAGFDIKCIFTRQSLLRAAKGG</sequence>
<keyword evidence="8" id="KW-1185">Reference proteome</keyword>
<accession>D6STG2</accession>
<evidence type="ECO:0000313" key="7">
    <source>
        <dbReference type="EMBL" id="EFI33978.1"/>
    </source>
</evidence>
<keyword evidence="6" id="KW-0460">Magnesium</keyword>
<gene>
    <name evidence="6" type="primary">pyrE</name>
    <name evidence="7" type="ORF">Dthio_PD1317</name>
</gene>
<dbReference type="PANTHER" id="PTHR19278">
    <property type="entry name" value="OROTATE PHOSPHORIBOSYLTRANSFERASE"/>
    <property type="match status" value="1"/>
</dbReference>
<dbReference type="GO" id="GO:0019856">
    <property type="term" value="P:pyrimidine nucleobase biosynthetic process"/>
    <property type="evidence" value="ECO:0007669"/>
    <property type="project" value="TreeGrafter"/>
</dbReference>
<comment type="catalytic activity">
    <reaction evidence="6">
        <text>orotidine 5'-phosphate + diphosphate = orotate + 5-phospho-alpha-D-ribose 1-diphosphate</text>
        <dbReference type="Rhea" id="RHEA:10380"/>
        <dbReference type="ChEBI" id="CHEBI:30839"/>
        <dbReference type="ChEBI" id="CHEBI:33019"/>
        <dbReference type="ChEBI" id="CHEBI:57538"/>
        <dbReference type="ChEBI" id="CHEBI:58017"/>
        <dbReference type="EC" id="2.4.2.10"/>
    </reaction>
</comment>
<keyword evidence="4 6" id="KW-0808">Transferase</keyword>
<comment type="similarity">
    <text evidence="6">Belongs to the purine/pyrimidine phosphoribosyltransferase family. PyrE subfamily.</text>
</comment>
<dbReference type="UniPathway" id="UPA00070">
    <property type="reaction ID" value="UER00119"/>
</dbReference>
<evidence type="ECO:0000256" key="6">
    <source>
        <dbReference type="HAMAP-Rule" id="MF_01208"/>
    </source>
</evidence>
<evidence type="ECO:0000313" key="8">
    <source>
        <dbReference type="Proteomes" id="UP000005496"/>
    </source>
</evidence>
<evidence type="ECO:0000256" key="1">
    <source>
        <dbReference type="ARBA" id="ARBA00004889"/>
    </source>
</evidence>
<feature type="binding site" evidence="6">
    <location>
        <position position="160"/>
    </location>
    <ligand>
        <name>orotate</name>
        <dbReference type="ChEBI" id="CHEBI:30839"/>
    </ligand>
</feature>
<feature type="binding site" evidence="6">
    <location>
        <position position="106"/>
    </location>
    <ligand>
        <name>5-phospho-alpha-D-ribose 1-diphosphate</name>
        <dbReference type="ChEBI" id="CHEBI:58017"/>
        <note>ligand shared between dimeric partners</note>
    </ligand>
</feature>
<dbReference type="GO" id="GO:0000287">
    <property type="term" value="F:magnesium ion binding"/>
    <property type="evidence" value="ECO:0007669"/>
    <property type="project" value="UniProtKB-UniRule"/>
</dbReference>
<evidence type="ECO:0000256" key="3">
    <source>
        <dbReference type="ARBA" id="ARBA00022676"/>
    </source>
</evidence>
<feature type="binding site" evidence="6">
    <location>
        <position position="100"/>
    </location>
    <ligand>
        <name>5-phospho-alpha-D-ribose 1-diphosphate</name>
        <dbReference type="ChEBI" id="CHEBI:58017"/>
        <note>ligand shared between dimeric partners</note>
    </ligand>
</feature>
<dbReference type="AlphaFoldDB" id="D6STG2"/>
<dbReference type="InterPro" id="IPR023031">
    <property type="entry name" value="OPRT"/>
</dbReference>
<dbReference type="RefSeq" id="WP_008871327.1">
    <property type="nucleotide sequence ID" value="NZ_ACJN02000003.1"/>
</dbReference>
<dbReference type="InterPro" id="IPR004467">
    <property type="entry name" value="Or_phspho_trans_dom"/>
</dbReference>
<evidence type="ECO:0000256" key="5">
    <source>
        <dbReference type="ARBA" id="ARBA00022975"/>
    </source>
</evidence>
<dbReference type="EMBL" id="ACJN02000003">
    <property type="protein sequence ID" value="EFI33978.1"/>
    <property type="molecule type" value="Genomic_DNA"/>
</dbReference>
<comment type="caution">
    <text evidence="7">The sequence shown here is derived from an EMBL/GenBank/DDBJ whole genome shotgun (WGS) entry which is preliminary data.</text>
</comment>
<dbReference type="NCBIfam" id="TIGR00336">
    <property type="entry name" value="pyrE"/>
    <property type="match status" value="1"/>
</dbReference>
<keyword evidence="5 6" id="KW-0665">Pyrimidine biosynthesis</keyword>
<dbReference type="Proteomes" id="UP000005496">
    <property type="component" value="Unassembled WGS sequence"/>
</dbReference>
<comment type="caution">
    <text evidence="6">Lacks conserved residue(s) required for the propagation of feature annotation.</text>
</comment>
<dbReference type="GO" id="GO:0004588">
    <property type="term" value="F:orotate phosphoribosyltransferase activity"/>
    <property type="evidence" value="ECO:0007669"/>
    <property type="project" value="UniProtKB-UniRule"/>
</dbReference>
<dbReference type="OrthoDB" id="9785917at2"/>
<proteinExistence type="inferred from homology"/>
<comment type="pathway">
    <text evidence="1 6">Pyrimidine metabolism; UMP biosynthesis via de novo pathway; UMP from orotate: step 1/2.</text>
</comment>
<dbReference type="InterPro" id="IPR029057">
    <property type="entry name" value="PRTase-like"/>
</dbReference>
<dbReference type="CDD" id="cd06223">
    <property type="entry name" value="PRTases_typeI"/>
    <property type="match status" value="1"/>
</dbReference>
<dbReference type="SUPFAM" id="SSF53271">
    <property type="entry name" value="PRTase-like"/>
    <property type="match status" value="1"/>
</dbReference>
<evidence type="ECO:0000256" key="2">
    <source>
        <dbReference type="ARBA" id="ARBA00011971"/>
    </source>
</evidence>
<dbReference type="HAMAP" id="MF_01208">
    <property type="entry name" value="PyrE"/>
    <property type="match status" value="1"/>
</dbReference>
<evidence type="ECO:0000256" key="4">
    <source>
        <dbReference type="ARBA" id="ARBA00022679"/>
    </source>
</evidence>
<keyword evidence="3 6" id="KW-0328">Glycosyltransferase</keyword>
<dbReference type="PANTHER" id="PTHR19278:SF9">
    <property type="entry name" value="URIDINE 5'-MONOPHOSPHATE SYNTHASE"/>
    <property type="match status" value="1"/>
</dbReference>
<comment type="cofactor">
    <cofactor evidence="6">
        <name>Mg(2+)</name>
        <dbReference type="ChEBI" id="CHEBI:18420"/>
    </cofactor>
</comment>
<comment type="function">
    <text evidence="6">Catalyzes the transfer of a ribosyl phosphate group from 5-phosphoribose 1-diphosphate to orotate, leading to the formation of orotidine monophosphate (OMP).</text>
</comment>
<reference evidence="7" key="1">
    <citation type="submission" date="2010-05" db="EMBL/GenBank/DDBJ databases">
        <title>The draft genome of Desulfonatronospira thiodismutans ASO3-1.</title>
        <authorList>
            <consortium name="US DOE Joint Genome Institute (JGI-PGF)"/>
            <person name="Lucas S."/>
            <person name="Copeland A."/>
            <person name="Lapidus A."/>
            <person name="Cheng J.-F."/>
            <person name="Bruce D."/>
            <person name="Goodwin L."/>
            <person name="Pitluck S."/>
            <person name="Chertkov O."/>
            <person name="Brettin T."/>
            <person name="Detter J.C."/>
            <person name="Han C."/>
            <person name="Land M.L."/>
            <person name="Hauser L."/>
            <person name="Kyrpides N."/>
            <person name="Mikhailova N."/>
            <person name="Muyzer G."/>
            <person name="Woyke T."/>
        </authorList>
    </citation>
    <scope>NUCLEOTIDE SEQUENCE [LARGE SCALE GENOMIC DNA]</scope>
    <source>
        <strain evidence="7">ASO3-1</strain>
    </source>
</reference>
<comment type="subunit">
    <text evidence="6">Homodimer.</text>
</comment>
<feature type="binding site" evidence="6">
    <location>
        <position position="132"/>
    </location>
    <ligand>
        <name>orotate</name>
        <dbReference type="ChEBI" id="CHEBI:30839"/>
    </ligand>
</feature>
<feature type="binding site" description="in other chain" evidence="6">
    <location>
        <begin position="128"/>
        <end position="136"/>
    </location>
    <ligand>
        <name>5-phospho-alpha-D-ribose 1-diphosphate</name>
        <dbReference type="ChEBI" id="CHEBI:58017"/>
        <note>ligand shared between dimeric partners</note>
    </ligand>
</feature>
<feature type="binding site" description="in other chain" evidence="6">
    <location>
        <position position="101"/>
    </location>
    <ligand>
        <name>5-phospho-alpha-D-ribose 1-diphosphate</name>
        <dbReference type="ChEBI" id="CHEBI:58017"/>
        <note>ligand shared between dimeric partners</note>
    </ligand>
</feature>
<dbReference type="eggNOG" id="COG0461">
    <property type="taxonomic scope" value="Bacteria"/>
</dbReference>
<organism evidence="7 8">
    <name type="scientific">Desulfonatronospira thiodismutans ASO3-1</name>
    <dbReference type="NCBI Taxonomy" id="555779"/>
    <lineage>
        <taxon>Bacteria</taxon>
        <taxon>Pseudomonadati</taxon>
        <taxon>Thermodesulfobacteriota</taxon>
        <taxon>Desulfovibrionia</taxon>
        <taxon>Desulfovibrionales</taxon>
        <taxon>Desulfonatronovibrionaceae</taxon>
        <taxon>Desulfonatronospira</taxon>
    </lineage>
</organism>
<protein>
    <recommendedName>
        <fullName evidence="2 6">Orotate phosphoribosyltransferase</fullName>
        <shortName evidence="6">OPRT</shortName>
        <shortName evidence="6">OPRTase</shortName>
        <ecNumber evidence="2 6">2.4.2.10</ecNumber>
    </recommendedName>
</protein>
<dbReference type="Gene3D" id="3.40.50.2020">
    <property type="match status" value="1"/>
</dbReference>
<dbReference type="InterPro" id="IPR000836">
    <property type="entry name" value="PRTase_dom"/>
</dbReference>
<feature type="binding site" evidence="6">
    <location>
        <position position="104"/>
    </location>
    <ligand>
        <name>5-phospho-alpha-D-ribose 1-diphosphate</name>
        <dbReference type="ChEBI" id="CHEBI:58017"/>
        <note>ligand shared between dimeric partners</note>
    </ligand>
</feature>
<dbReference type="EC" id="2.4.2.10" evidence="2 6"/>
<name>D6STG2_9BACT</name>
<dbReference type="GO" id="GO:0044205">
    <property type="term" value="P:'de novo' UMP biosynthetic process"/>
    <property type="evidence" value="ECO:0007669"/>
    <property type="project" value="UniProtKB-UniRule"/>
</dbReference>